<keyword evidence="2" id="KW-1185">Reference proteome</keyword>
<evidence type="ECO:0000313" key="1">
    <source>
        <dbReference type="EMBL" id="CAG8479972.1"/>
    </source>
</evidence>
<reference evidence="1" key="1">
    <citation type="submission" date="2021-06" db="EMBL/GenBank/DDBJ databases">
        <authorList>
            <person name="Kallberg Y."/>
            <person name="Tangrot J."/>
            <person name="Rosling A."/>
        </authorList>
    </citation>
    <scope>NUCLEOTIDE SEQUENCE</scope>
    <source>
        <strain evidence="1">MA461A</strain>
    </source>
</reference>
<protein>
    <submittedName>
        <fullName evidence="1">2456_t:CDS:1</fullName>
    </submittedName>
</protein>
<sequence length="166" mass="20041">MERDQKFKVIKKLFDLTSDAQIAVESYQILFIDYLKVIEEIKIRASDIFNENKIHKEDSIKYIKNLLNNDFYSKITEIEIQKAFKKFLNFKEEKPKQTWCEICEDDNYESCSHKCKEINFLEVVGFFQFSKKYCDHDHYFIVSDFIQNKWVLRILEGHQILPCIMV</sequence>
<comment type="caution">
    <text evidence="1">The sequence shown here is derived from an EMBL/GenBank/DDBJ whole genome shotgun (WGS) entry which is preliminary data.</text>
</comment>
<name>A0ACA9KKX2_9GLOM</name>
<dbReference type="Proteomes" id="UP000789920">
    <property type="component" value="Unassembled WGS sequence"/>
</dbReference>
<proteinExistence type="predicted"/>
<evidence type="ECO:0000313" key="2">
    <source>
        <dbReference type="Proteomes" id="UP000789920"/>
    </source>
</evidence>
<accession>A0ACA9KKX2</accession>
<organism evidence="1 2">
    <name type="scientific">Racocetra persica</name>
    <dbReference type="NCBI Taxonomy" id="160502"/>
    <lineage>
        <taxon>Eukaryota</taxon>
        <taxon>Fungi</taxon>
        <taxon>Fungi incertae sedis</taxon>
        <taxon>Mucoromycota</taxon>
        <taxon>Glomeromycotina</taxon>
        <taxon>Glomeromycetes</taxon>
        <taxon>Diversisporales</taxon>
        <taxon>Gigasporaceae</taxon>
        <taxon>Racocetra</taxon>
    </lineage>
</organism>
<dbReference type="EMBL" id="CAJVQC010000761">
    <property type="protein sequence ID" value="CAG8479972.1"/>
    <property type="molecule type" value="Genomic_DNA"/>
</dbReference>
<gene>
    <name evidence="1" type="ORF">RPERSI_LOCUS942</name>
</gene>